<sequence>SFYLKAYSVAKIMETSSASSRHDDVELPNFDLNLFGEPPSKSAKRFANLSERELNHIVEQRHSEKTKKTTNWSVSTFRAWCSEKVIQTPIENMTTGQLDQNLRRFYAEARTQKGEPYSKSTLLGFRHAIERYLNAPPYNKGLQLASDPRFMRSNQMLDAQLINLRKNGKENVTHKPAIEEGHLKQLKTSGVFSLSSPLSLLRNVWFHIVLFFCRRNREGQRALTTNSFKFATDAAGRKFVTMAHDEASKNHPGGVHDSSSKEKEARMYESAESNDGYKALKLYLEKINPKCSALFQYPKSNVRPEDIVWFEQRPLGVNTLANMMKKISEVAGLSTIYTNHSIRATAITLWSNAGVPNRHIMSISGHRNEQSLAHYNSRPSISQLQNCSDVLSRALAVTEASYARSSSSVQSTVRVSCPSQQEGNYAPSNIAREVAPFFKDCSIQNVQFVFNSSENHS</sequence>
<feature type="non-terminal residue" evidence="7">
    <location>
        <position position="1"/>
    </location>
</feature>
<keyword evidence="2" id="KW-0597">Phosphoprotein</keyword>
<keyword evidence="8" id="KW-1185">Reference proteome</keyword>
<keyword evidence="4" id="KW-0233">DNA recombination</keyword>
<name>A0ABN8MW89_9CNID</name>
<dbReference type="InterPro" id="IPR052787">
    <property type="entry name" value="MAVS"/>
</dbReference>
<dbReference type="Pfam" id="PF12012">
    <property type="entry name" value="DUF3504"/>
    <property type="match status" value="1"/>
</dbReference>
<dbReference type="PANTHER" id="PTHR21446:SF12">
    <property type="entry name" value="POTASSIUM CHANNEL TETRAMERIZATION DOMAIN CONTAINING 1"/>
    <property type="match status" value="1"/>
</dbReference>
<evidence type="ECO:0000313" key="7">
    <source>
        <dbReference type="EMBL" id="CAH3035736.1"/>
    </source>
</evidence>
<evidence type="ECO:0000256" key="5">
    <source>
        <dbReference type="SAM" id="MobiDB-lite"/>
    </source>
</evidence>
<dbReference type="InterPro" id="IPR002104">
    <property type="entry name" value="Integrase_catalytic"/>
</dbReference>
<evidence type="ECO:0000259" key="6">
    <source>
        <dbReference type="PROSITE" id="PS51898"/>
    </source>
</evidence>
<dbReference type="Gene3D" id="1.10.443.10">
    <property type="entry name" value="Intergrase catalytic core"/>
    <property type="match status" value="1"/>
</dbReference>
<gene>
    <name evidence="7" type="ORF">PLOB_00031138</name>
</gene>
<feature type="region of interest" description="Disordered" evidence="5">
    <location>
        <begin position="246"/>
        <end position="265"/>
    </location>
</feature>
<evidence type="ECO:0000256" key="2">
    <source>
        <dbReference type="ARBA" id="ARBA00022553"/>
    </source>
</evidence>
<reference evidence="7 8" key="1">
    <citation type="submission" date="2022-05" db="EMBL/GenBank/DDBJ databases">
        <authorList>
            <consortium name="Genoscope - CEA"/>
            <person name="William W."/>
        </authorList>
    </citation>
    <scope>NUCLEOTIDE SEQUENCE [LARGE SCALE GENOMIC DNA]</scope>
</reference>
<dbReference type="EMBL" id="CALNXK010000004">
    <property type="protein sequence ID" value="CAH3035736.1"/>
    <property type="molecule type" value="Genomic_DNA"/>
</dbReference>
<dbReference type="Proteomes" id="UP001159405">
    <property type="component" value="Unassembled WGS sequence"/>
</dbReference>
<evidence type="ECO:0000256" key="4">
    <source>
        <dbReference type="ARBA" id="ARBA00023172"/>
    </source>
</evidence>
<evidence type="ECO:0000256" key="3">
    <source>
        <dbReference type="ARBA" id="ARBA00022843"/>
    </source>
</evidence>
<keyword evidence="1" id="KW-1017">Isopeptide bond</keyword>
<comment type="caution">
    <text evidence="7">The sequence shown here is derived from an EMBL/GenBank/DDBJ whole genome shotgun (WGS) entry which is preliminary data.</text>
</comment>
<dbReference type="InterPro" id="IPR021893">
    <property type="entry name" value="ZMYM2-like_C"/>
</dbReference>
<feature type="domain" description="Tyr recombinase" evidence="6">
    <location>
        <begin position="118"/>
        <end position="389"/>
    </location>
</feature>
<proteinExistence type="predicted"/>
<dbReference type="InterPro" id="IPR013762">
    <property type="entry name" value="Integrase-like_cat_sf"/>
</dbReference>
<dbReference type="PROSITE" id="PS51898">
    <property type="entry name" value="TYR_RECOMBINASE"/>
    <property type="match status" value="1"/>
</dbReference>
<dbReference type="SUPFAM" id="SSF56349">
    <property type="entry name" value="DNA breaking-rejoining enzymes"/>
    <property type="match status" value="1"/>
</dbReference>
<protein>
    <recommendedName>
        <fullName evidence="6">Tyr recombinase domain-containing protein</fullName>
    </recommendedName>
</protein>
<keyword evidence="3" id="KW-0832">Ubl conjugation</keyword>
<organism evidence="7 8">
    <name type="scientific">Porites lobata</name>
    <dbReference type="NCBI Taxonomy" id="104759"/>
    <lineage>
        <taxon>Eukaryota</taxon>
        <taxon>Metazoa</taxon>
        <taxon>Cnidaria</taxon>
        <taxon>Anthozoa</taxon>
        <taxon>Hexacorallia</taxon>
        <taxon>Scleractinia</taxon>
        <taxon>Fungiina</taxon>
        <taxon>Poritidae</taxon>
        <taxon>Porites</taxon>
    </lineage>
</organism>
<dbReference type="InterPro" id="IPR011010">
    <property type="entry name" value="DNA_brk_join_enz"/>
</dbReference>
<evidence type="ECO:0000256" key="1">
    <source>
        <dbReference type="ARBA" id="ARBA00022499"/>
    </source>
</evidence>
<accession>A0ABN8MW89</accession>
<evidence type="ECO:0000313" key="8">
    <source>
        <dbReference type="Proteomes" id="UP001159405"/>
    </source>
</evidence>
<dbReference type="PANTHER" id="PTHR21446">
    <property type="entry name" value="DUF3504 DOMAIN-CONTAINING PROTEIN"/>
    <property type="match status" value="1"/>
</dbReference>
<dbReference type="CDD" id="cd00397">
    <property type="entry name" value="DNA_BRE_C"/>
    <property type="match status" value="1"/>
</dbReference>